<protein>
    <recommendedName>
        <fullName evidence="3">PHD-type domain-containing protein</fullName>
    </recommendedName>
</protein>
<dbReference type="InterPro" id="IPR013083">
    <property type="entry name" value="Znf_RING/FYVE/PHD"/>
</dbReference>
<dbReference type="Gene3D" id="3.30.40.10">
    <property type="entry name" value="Zinc/RING finger domain, C3HC4 (zinc finger)"/>
    <property type="match status" value="1"/>
</dbReference>
<name>A0AAV2S8M2_MEGNR</name>
<proteinExistence type="predicted"/>
<feature type="non-terminal residue" evidence="1">
    <location>
        <position position="1"/>
    </location>
</feature>
<accession>A0AAV2S8M2</accession>
<feature type="non-terminal residue" evidence="1">
    <location>
        <position position="119"/>
    </location>
</feature>
<comment type="caution">
    <text evidence="1">The sequence shown here is derived from an EMBL/GenBank/DDBJ whole genome shotgun (WGS) entry which is preliminary data.</text>
</comment>
<organism evidence="1 2">
    <name type="scientific">Meganyctiphanes norvegica</name>
    <name type="common">Northern krill</name>
    <name type="synonym">Thysanopoda norvegica</name>
    <dbReference type="NCBI Taxonomy" id="48144"/>
    <lineage>
        <taxon>Eukaryota</taxon>
        <taxon>Metazoa</taxon>
        <taxon>Ecdysozoa</taxon>
        <taxon>Arthropoda</taxon>
        <taxon>Crustacea</taxon>
        <taxon>Multicrustacea</taxon>
        <taxon>Malacostraca</taxon>
        <taxon>Eumalacostraca</taxon>
        <taxon>Eucarida</taxon>
        <taxon>Euphausiacea</taxon>
        <taxon>Euphausiidae</taxon>
        <taxon>Meganyctiphanes</taxon>
    </lineage>
</organism>
<evidence type="ECO:0000313" key="2">
    <source>
        <dbReference type="Proteomes" id="UP001497623"/>
    </source>
</evidence>
<keyword evidence="2" id="KW-1185">Reference proteome</keyword>
<dbReference type="Proteomes" id="UP001497623">
    <property type="component" value="Unassembled WGS sequence"/>
</dbReference>
<reference evidence="1 2" key="1">
    <citation type="submission" date="2024-05" db="EMBL/GenBank/DDBJ databases">
        <authorList>
            <person name="Wallberg A."/>
        </authorList>
    </citation>
    <scope>NUCLEOTIDE SEQUENCE [LARGE SCALE GENOMIC DNA]</scope>
</reference>
<dbReference type="InterPro" id="IPR011011">
    <property type="entry name" value="Znf_FYVE_PHD"/>
</dbReference>
<evidence type="ECO:0000313" key="1">
    <source>
        <dbReference type="EMBL" id="CAL4167995.1"/>
    </source>
</evidence>
<dbReference type="EMBL" id="CAXKWB010049147">
    <property type="protein sequence ID" value="CAL4167995.1"/>
    <property type="molecule type" value="Genomic_DNA"/>
</dbReference>
<gene>
    <name evidence="1" type="ORF">MNOR_LOCUS33648</name>
</gene>
<evidence type="ECO:0008006" key="3">
    <source>
        <dbReference type="Google" id="ProtNLM"/>
    </source>
</evidence>
<dbReference type="SUPFAM" id="SSF57903">
    <property type="entry name" value="FYVE/PHD zinc finger"/>
    <property type="match status" value="1"/>
</dbReference>
<dbReference type="AlphaFoldDB" id="A0AAV2S8M2"/>
<sequence length="119" mass="13433">TPGNFWETEWRLIRKKKKRKVHIGCQKIIFDKKMPGKSPIVTPIQVQSNSIICSTCGAQLNSFECGVKCRACQSWFHPHPCSNVTVDMLEAIQMSGLNDVAHWFCQDCEGMLTEACTSL</sequence>